<dbReference type="Pfam" id="PF01738">
    <property type="entry name" value="DLH"/>
    <property type="match status" value="1"/>
</dbReference>
<dbReference type="Gene3D" id="3.40.50.1820">
    <property type="entry name" value="alpha/beta hydrolase"/>
    <property type="match status" value="1"/>
</dbReference>
<name>A0A917HBP3_9BACT</name>
<organism evidence="2 3">
    <name type="scientific">Edaphobacter dinghuensis</name>
    <dbReference type="NCBI Taxonomy" id="1560005"/>
    <lineage>
        <taxon>Bacteria</taxon>
        <taxon>Pseudomonadati</taxon>
        <taxon>Acidobacteriota</taxon>
        <taxon>Terriglobia</taxon>
        <taxon>Terriglobales</taxon>
        <taxon>Acidobacteriaceae</taxon>
        <taxon>Edaphobacter</taxon>
    </lineage>
</organism>
<dbReference type="Proteomes" id="UP000647241">
    <property type="component" value="Unassembled WGS sequence"/>
</dbReference>
<dbReference type="GO" id="GO:0016787">
    <property type="term" value="F:hydrolase activity"/>
    <property type="evidence" value="ECO:0007669"/>
    <property type="project" value="UniProtKB-KW"/>
</dbReference>
<reference evidence="2" key="1">
    <citation type="journal article" date="2014" name="Int. J. Syst. Evol. Microbiol.">
        <title>Complete genome sequence of Corynebacterium casei LMG S-19264T (=DSM 44701T), isolated from a smear-ripened cheese.</title>
        <authorList>
            <consortium name="US DOE Joint Genome Institute (JGI-PGF)"/>
            <person name="Walter F."/>
            <person name="Albersmeier A."/>
            <person name="Kalinowski J."/>
            <person name="Ruckert C."/>
        </authorList>
    </citation>
    <scope>NUCLEOTIDE SEQUENCE</scope>
    <source>
        <strain evidence="2">CGMCC 1.12997</strain>
    </source>
</reference>
<dbReference type="PANTHER" id="PTHR46623">
    <property type="entry name" value="CARBOXYMETHYLENEBUTENOLIDASE-RELATED"/>
    <property type="match status" value="1"/>
</dbReference>
<dbReference type="RefSeq" id="WP_188553677.1">
    <property type="nucleotide sequence ID" value="NZ_BMGT01000002.1"/>
</dbReference>
<evidence type="ECO:0000313" key="2">
    <source>
        <dbReference type="EMBL" id="GGG74454.1"/>
    </source>
</evidence>
<evidence type="ECO:0000259" key="1">
    <source>
        <dbReference type="Pfam" id="PF01738"/>
    </source>
</evidence>
<accession>A0A917HBP3</accession>
<feature type="domain" description="Dienelactone hydrolase" evidence="1">
    <location>
        <begin position="16"/>
        <end position="244"/>
    </location>
</feature>
<keyword evidence="2" id="KW-0378">Hydrolase</keyword>
<sequence length="247" mass="26808">MTEQDLTIPMPDGTADAVLFSPDSSTPLPGVIHLPDIGGIREAHRSMARRLSHEGYTVLLVNPFYRTSRSPVFDFPRVSGEPRTMQRMAELMGPLTAHAQERDVAAYVDFLEAHPAFRPGQMGVVGYCFSGAMALRAAAVRSSLIAAAASFHGGGLYKAGDPTSPHLVLPQVVARLYFGHADQDKSMDATAIQGLNQALADWGEEYESEIYVGARHGWTVPDNPVFNPEQADRAFEKLTTLLAQTIA</sequence>
<dbReference type="InterPro" id="IPR002925">
    <property type="entry name" value="Dienelactn_hydro"/>
</dbReference>
<protein>
    <submittedName>
        <fullName evidence="2">Hydrolase</fullName>
    </submittedName>
</protein>
<dbReference type="InterPro" id="IPR029058">
    <property type="entry name" value="AB_hydrolase_fold"/>
</dbReference>
<dbReference type="AlphaFoldDB" id="A0A917HBP3"/>
<proteinExistence type="predicted"/>
<dbReference type="EMBL" id="BMGT01000002">
    <property type="protein sequence ID" value="GGG74454.1"/>
    <property type="molecule type" value="Genomic_DNA"/>
</dbReference>
<dbReference type="PANTHER" id="PTHR46623:SF10">
    <property type="entry name" value="CARBOXYMETHYLENEBUTENOLIDASE HOMOLOG"/>
    <property type="match status" value="1"/>
</dbReference>
<evidence type="ECO:0000313" key="3">
    <source>
        <dbReference type="Proteomes" id="UP000647241"/>
    </source>
</evidence>
<dbReference type="SUPFAM" id="SSF53474">
    <property type="entry name" value="alpha/beta-Hydrolases"/>
    <property type="match status" value="1"/>
</dbReference>
<gene>
    <name evidence="2" type="ORF">GCM10011585_16380</name>
</gene>
<dbReference type="InterPro" id="IPR051049">
    <property type="entry name" value="Dienelactone_hydrolase-like"/>
</dbReference>
<keyword evidence="3" id="KW-1185">Reference proteome</keyword>
<comment type="caution">
    <text evidence="2">The sequence shown here is derived from an EMBL/GenBank/DDBJ whole genome shotgun (WGS) entry which is preliminary data.</text>
</comment>
<reference evidence="2" key="2">
    <citation type="submission" date="2020-09" db="EMBL/GenBank/DDBJ databases">
        <authorList>
            <person name="Sun Q."/>
            <person name="Zhou Y."/>
        </authorList>
    </citation>
    <scope>NUCLEOTIDE SEQUENCE</scope>
    <source>
        <strain evidence="2">CGMCC 1.12997</strain>
    </source>
</reference>